<reference evidence="7 8" key="1">
    <citation type="journal article" date="2012" name="Appl. Environ. Microbiol.">
        <title>Short-read sequencing for genomic analysis of the brown rot fungus Fibroporia radiculosa.</title>
        <authorList>
            <person name="Tang J.D."/>
            <person name="Perkins A.D."/>
            <person name="Sonstegard T.S."/>
            <person name="Schroeder S.G."/>
            <person name="Burgess S.C."/>
            <person name="Diehl S.V."/>
        </authorList>
    </citation>
    <scope>NUCLEOTIDE SEQUENCE [LARGE SCALE GENOMIC DNA]</scope>
    <source>
        <strain evidence="7 8">TFFH 294</strain>
    </source>
</reference>
<dbReference type="PANTHER" id="PTHR47338:SF5">
    <property type="entry name" value="ZN(II)2CYS6 TRANSCRIPTION FACTOR (EUROFUNG)"/>
    <property type="match status" value="1"/>
</dbReference>
<name>J4I8B5_9APHY</name>
<dbReference type="OrthoDB" id="2017365at2759"/>
<dbReference type="GO" id="GO:0008270">
    <property type="term" value="F:zinc ion binding"/>
    <property type="evidence" value="ECO:0007669"/>
    <property type="project" value="InterPro"/>
</dbReference>
<dbReference type="EMBL" id="HE796917">
    <property type="protein sequence ID" value="CCL99121.1"/>
    <property type="molecule type" value="Genomic_DNA"/>
</dbReference>
<dbReference type="Proteomes" id="UP000006352">
    <property type="component" value="Unassembled WGS sequence"/>
</dbReference>
<dbReference type="InterPro" id="IPR001138">
    <property type="entry name" value="Zn2Cys6_DnaBD"/>
</dbReference>
<comment type="subcellular location">
    <subcellularLocation>
        <location evidence="1">Nucleus</location>
    </subcellularLocation>
</comment>
<evidence type="ECO:0000256" key="5">
    <source>
        <dbReference type="ARBA" id="ARBA00023242"/>
    </source>
</evidence>
<evidence type="ECO:0000313" key="7">
    <source>
        <dbReference type="EMBL" id="CCL99121.1"/>
    </source>
</evidence>
<evidence type="ECO:0000256" key="4">
    <source>
        <dbReference type="ARBA" id="ARBA00023163"/>
    </source>
</evidence>
<keyword evidence="4" id="KW-0804">Transcription</keyword>
<dbReference type="PANTHER" id="PTHR47338">
    <property type="entry name" value="ZN(II)2CYS6 TRANSCRIPTION FACTOR (EUROFUNG)-RELATED"/>
    <property type="match status" value="1"/>
</dbReference>
<dbReference type="Pfam" id="PF00172">
    <property type="entry name" value="Zn_clus"/>
    <property type="match status" value="1"/>
</dbReference>
<sequence>MIKSTGPSNTVVYRKKKKKCDARRPYCSTCEIAGKQHECQYEENVQRNITEALIARNRALEDEVAAYKEVMNTSVGMAQSDHAPSLFTAGISEFLSTNSSRLSPLAPFIPSEVSIPMMNISPLDGISPASRPSQLLFVNEMQSAISDPSTALTAAEYASRSANVQELSQYRATFLCHHGQLGISFPAAKMQAIMNADMSGASAHPVLVFLAQLMGCRLWQEQQRIFLSGNVEDVQLQYVNQALSTVQDPITMLQVHTVLAIFFLIKRKMHEGRDQLLKATQVAVDYNMRFDKHPSETLEPFQAISDEAQEHICALSQLLYLDKAASIVLNDPSLLGAEYEQQFRYLQYMFPSIFKNNLVVLRAKSIALLHHTRRMSARWTEIVLNIGTPQYSSMPNAQTQWYDDYWELLEEISEHLATLNPAMLKTSFFRQREYALTLKMCMIISLTASAELHRLLANHHTESRHRCVDIVFEIVGITKGLTDEDYIFLDPILGTCWSMVATVLNQERVSLLDESQWRSSFCVIMNSAHKLGTTLPFMEDSVETISGVASLNPESPTSVDTPI</sequence>
<dbReference type="RefSeq" id="XP_012178404.1">
    <property type="nucleotide sequence ID" value="XM_012323014.1"/>
</dbReference>
<organism evidence="7 8">
    <name type="scientific">Fibroporia radiculosa</name>
    <dbReference type="NCBI Taxonomy" id="599839"/>
    <lineage>
        <taxon>Eukaryota</taxon>
        <taxon>Fungi</taxon>
        <taxon>Dikarya</taxon>
        <taxon>Basidiomycota</taxon>
        <taxon>Agaricomycotina</taxon>
        <taxon>Agaricomycetes</taxon>
        <taxon>Polyporales</taxon>
        <taxon>Fibroporiaceae</taxon>
        <taxon>Fibroporia</taxon>
    </lineage>
</organism>
<dbReference type="InterPro" id="IPR036864">
    <property type="entry name" value="Zn2-C6_fun-type_DNA-bd_sf"/>
</dbReference>
<evidence type="ECO:0000256" key="2">
    <source>
        <dbReference type="ARBA" id="ARBA00022723"/>
    </source>
</evidence>
<dbReference type="HOGENOM" id="CLU_033746_0_0_1"/>
<dbReference type="GO" id="GO:0005634">
    <property type="term" value="C:nucleus"/>
    <property type="evidence" value="ECO:0007669"/>
    <property type="project" value="UniProtKB-SubCell"/>
</dbReference>
<gene>
    <name evidence="7" type="ORF">FIBRA_01135</name>
</gene>
<keyword evidence="8" id="KW-1185">Reference proteome</keyword>
<evidence type="ECO:0000256" key="3">
    <source>
        <dbReference type="ARBA" id="ARBA00023015"/>
    </source>
</evidence>
<keyword evidence="3" id="KW-0805">Transcription regulation</keyword>
<dbReference type="InParanoid" id="J4I8B5"/>
<evidence type="ECO:0000259" key="6">
    <source>
        <dbReference type="Pfam" id="PF00172"/>
    </source>
</evidence>
<dbReference type="STRING" id="599839.J4I8B5"/>
<evidence type="ECO:0000256" key="1">
    <source>
        <dbReference type="ARBA" id="ARBA00004123"/>
    </source>
</evidence>
<dbReference type="Gene3D" id="4.10.240.10">
    <property type="entry name" value="Zn(2)-C6 fungal-type DNA-binding domain"/>
    <property type="match status" value="1"/>
</dbReference>
<proteinExistence type="predicted"/>
<accession>J4I8B5</accession>
<dbReference type="GO" id="GO:0000981">
    <property type="term" value="F:DNA-binding transcription factor activity, RNA polymerase II-specific"/>
    <property type="evidence" value="ECO:0007669"/>
    <property type="project" value="InterPro"/>
</dbReference>
<keyword evidence="2" id="KW-0479">Metal-binding</keyword>
<protein>
    <recommendedName>
        <fullName evidence="6">Zn(2)-C6 fungal-type domain-containing protein</fullName>
    </recommendedName>
</protein>
<dbReference type="InterPro" id="IPR050815">
    <property type="entry name" value="TF_fung"/>
</dbReference>
<dbReference type="AlphaFoldDB" id="J4I8B5"/>
<evidence type="ECO:0000313" key="8">
    <source>
        <dbReference type="Proteomes" id="UP000006352"/>
    </source>
</evidence>
<keyword evidence="5" id="KW-0539">Nucleus</keyword>
<feature type="domain" description="Zn(2)-C6 fungal-type" evidence="6">
    <location>
        <begin position="14"/>
        <end position="47"/>
    </location>
</feature>
<dbReference type="GeneID" id="24094032"/>